<reference evidence="3" key="1">
    <citation type="submission" date="2023-07" db="EMBL/GenBank/DDBJ databases">
        <title>Thauera sp. CAU 1555 isolated from sand of Yaerae Beach.</title>
        <authorList>
            <person name="Kim W."/>
        </authorList>
    </citation>
    <scope>NUCLEOTIDE SEQUENCE [LARGE SCALE GENOMIC DNA]</scope>
    <source>
        <strain evidence="3">CAU 1555</strain>
    </source>
</reference>
<evidence type="ECO:0000256" key="1">
    <source>
        <dbReference type="SAM" id="Phobius"/>
    </source>
</evidence>
<keyword evidence="1" id="KW-1133">Transmembrane helix</keyword>
<keyword evidence="1" id="KW-0472">Membrane</keyword>
<keyword evidence="1" id="KW-0812">Transmembrane</keyword>
<dbReference type="Gene3D" id="1.20.120.1630">
    <property type="match status" value="1"/>
</dbReference>
<dbReference type="RefSeq" id="WP_187716745.1">
    <property type="nucleotide sequence ID" value="NZ_JACTAH010000001.1"/>
</dbReference>
<proteinExistence type="predicted"/>
<feature type="transmembrane region" description="Helical" evidence="1">
    <location>
        <begin position="81"/>
        <end position="100"/>
    </location>
</feature>
<gene>
    <name evidence="2" type="ORF">IFO67_03460</name>
</gene>
<feature type="transmembrane region" description="Helical" evidence="1">
    <location>
        <begin position="140"/>
        <end position="170"/>
    </location>
</feature>
<evidence type="ECO:0008006" key="4">
    <source>
        <dbReference type="Google" id="ProtNLM"/>
    </source>
</evidence>
<evidence type="ECO:0000313" key="2">
    <source>
        <dbReference type="EMBL" id="MBD8501931.1"/>
    </source>
</evidence>
<sequence length="222" mass="24928">MNAEPSALQLAALAACWLAYGALHSALAAFAVKRHVAARWPQLMPAYRLVFNLLAVLLLVPPVWLSFALRGEALWAWHGALGWLADALALAAVGGFLWSLRYYDLGRFGGLVQWKTRDAAVADGERFTLSPLHRWVRHPWYALALVMIWTRDMDAASLVSALCVSLYFWWGSMLEERKLLAMHGTAYARYRQRVNALLPLPGRILDADEAHALCALEHPRRE</sequence>
<name>A0ABR9B6D0_9RHOO</name>
<keyword evidence="3" id="KW-1185">Reference proteome</keyword>
<dbReference type="EMBL" id="JACYTO010000001">
    <property type="protein sequence ID" value="MBD8501931.1"/>
    <property type="molecule type" value="Genomic_DNA"/>
</dbReference>
<comment type="caution">
    <text evidence="2">The sequence shown here is derived from an EMBL/GenBank/DDBJ whole genome shotgun (WGS) entry which is preliminary data.</text>
</comment>
<protein>
    <recommendedName>
        <fullName evidence="4">Methanethiol S-methyltransferase</fullName>
    </recommendedName>
</protein>
<organism evidence="2 3">
    <name type="scientific">Thauera sedimentorum</name>
    <dbReference type="NCBI Taxonomy" id="2767595"/>
    <lineage>
        <taxon>Bacteria</taxon>
        <taxon>Pseudomonadati</taxon>
        <taxon>Pseudomonadota</taxon>
        <taxon>Betaproteobacteria</taxon>
        <taxon>Rhodocyclales</taxon>
        <taxon>Zoogloeaceae</taxon>
        <taxon>Thauera</taxon>
    </lineage>
</organism>
<feature type="transmembrane region" description="Helical" evidence="1">
    <location>
        <begin position="46"/>
        <end position="69"/>
    </location>
</feature>
<dbReference type="Proteomes" id="UP000603602">
    <property type="component" value="Unassembled WGS sequence"/>
</dbReference>
<accession>A0ABR9B6D0</accession>
<evidence type="ECO:0000313" key="3">
    <source>
        <dbReference type="Proteomes" id="UP000603602"/>
    </source>
</evidence>